<protein>
    <submittedName>
        <fullName evidence="4">Glucosamine-6-phosphate deaminase</fullName>
    </submittedName>
</protein>
<dbReference type="GO" id="GO:0006043">
    <property type="term" value="P:glucosamine catabolic process"/>
    <property type="evidence" value="ECO:0007669"/>
    <property type="project" value="TreeGrafter"/>
</dbReference>
<dbReference type="GO" id="GO:0006046">
    <property type="term" value="P:N-acetylglucosamine catabolic process"/>
    <property type="evidence" value="ECO:0007669"/>
    <property type="project" value="TreeGrafter"/>
</dbReference>
<dbReference type="GO" id="GO:0005975">
    <property type="term" value="P:carbohydrate metabolic process"/>
    <property type="evidence" value="ECO:0007669"/>
    <property type="project" value="InterPro"/>
</dbReference>
<dbReference type="Pfam" id="PF01182">
    <property type="entry name" value="Glucosamine_iso"/>
    <property type="match status" value="1"/>
</dbReference>
<sequence>MKTHISHDYQEMSLQAAELILHNVKRKPDSLICFAAGNTPLGTFSCLVEAVHGGRASFDRCRFISLDEWVGLSGADEGSCRQTLNRHFFEPCGIPEKNIHFFNAISGDLEAECRAMDDLIEAHGAIDLLLLGVGMNGHLGFNEPGADFERGSYVTDLDPVTKQVSVKYFPEQKDVQKGITLGIKHLLQARTVILVADGDKKADVMRQALQREVTNEVPVTVLQRHPDVHVCMDEAAAKFIR</sequence>
<dbReference type="InterPro" id="IPR018321">
    <property type="entry name" value="Glucosamine6P_isomerase_CS"/>
</dbReference>
<evidence type="ECO:0000256" key="1">
    <source>
        <dbReference type="ARBA" id="ARBA00022801"/>
    </source>
</evidence>
<keyword evidence="2" id="KW-0119">Carbohydrate metabolism</keyword>
<evidence type="ECO:0000313" key="4">
    <source>
        <dbReference type="EMBL" id="MBB6734623.1"/>
    </source>
</evidence>
<evidence type="ECO:0000313" key="5">
    <source>
        <dbReference type="Proteomes" id="UP000564644"/>
    </source>
</evidence>
<dbReference type="PROSITE" id="PS01161">
    <property type="entry name" value="GLC_GALNAC_ISOMERASE"/>
    <property type="match status" value="1"/>
</dbReference>
<comment type="caution">
    <text evidence="4">The sequence shown here is derived from an EMBL/GenBank/DDBJ whole genome shotgun (WGS) entry which is preliminary data.</text>
</comment>
<dbReference type="Gene3D" id="3.40.50.1360">
    <property type="match status" value="1"/>
</dbReference>
<dbReference type="SUPFAM" id="SSF100950">
    <property type="entry name" value="NagB/RpiA/CoA transferase-like"/>
    <property type="match status" value="1"/>
</dbReference>
<dbReference type="AlphaFoldDB" id="A0A7X0SR55"/>
<organism evidence="4 5">
    <name type="scientific">Cohnella zeiphila</name>
    <dbReference type="NCBI Taxonomy" id="2761120"/>
    <lineage>
        <taxon>Bacteria</taxon>
        <taxon>Bacillati</taxon>
        <taxon>Bacillota</taxon>
        <taxon>Bacilli</taxon>
        <taxon>Bacillales</taxon>
        <taxon>Paenibacillaceae</taxon>
        <taxon>Cohnella</taxon>
    </lineage>
</organism>
<proteinExistence type="predicted"/>
<dbReference type="InterPro" id="IPR037171">
    <property type="entry name" value="NagB/RpiA_transferase-like"/>
</dbReference>
<feature type="domain" description="Glucosamine/galactosamine-6-phosphate isomerase" evidence="3">
    <location>
        <begin position="15"/>
        <end position="225"/>
    </location>
</feature>
<keyword evidence="5" id="KW-1185">Reference proteome</keyword>
<dbReference type="GO" id="GO:0005737">
    <property type="term" value="C:cytoplasm"/>
    <property type="evidence" value="ECO:0007669"/>
    <property type="project" value="TreeGrafter"/>
</dbReference>
<dbReference type="Proteomes" id="UP000564644">
    <property type="component" value="Unassembled WGS sequence"/>
</dbReference>
<accession>A0A7X0SR55</accession>
<name>A0A7X0SR55_9BACL</name>
<reference evidence="4 5" key="1">
    <citation type="submission" date="2020-08" db="EMBL/GenBank/DDBJ databases">
        <title>Cohnella phylogeny.</title>
        <authorList>
            <person name="Dunlap C."/>
        </authorList>
    </citation>
    <scope>NUCLEOTIDE SEQUENCE [LARGE SCALE GENOMIC DNA]</scope>
    <source>
        <strain evidence="4 5">CBP 2801</strain>
    </source>
</reference>
<dbReference type="RefSeq" id="WP_185132279.1">
    <property type="nucleotide sequence ID" value="NZ_JACJVO010000034.1"/>
</dbReference>
<dbReference type="PANTHER" id="PTHR11280">
    <property type="entry name" value="GLUCOSAMINE-6-PHOSPHATE ISOMERASE"/>
    <property type="match status" value="1"/>
</dbReference>
<dbReference type="PANTHER" id="PTHR11280:SF5">
    <property type="entry name" value="GLUCOSAMINE-6-PHOSPHATE ISOMERASE"/>
    <property type="match status" value="1"/>
</dbReference>
<dbReference type="InterPro" id="IPR006148">
    <property type="entry name" value="Glc/Gal-6P_isomerase"/>
</dbReference>
<dbReference type="GO" id="GO:0019262">
    <property type="term" value="P:N-acetylneuraminate catabolic process"/>
    <property type="evidence" value="ECO:0007669"/>
    <property type="project" value="TreeGrafter"/>
</dbReference>
<dbReference type="EMBL" id="JACJVO010000034">
    <property type="protein sequence ID" value="MBB6734623.1"/>
    <property type="molecule type" value="Genomic_DNA"/>
</dbReference>
<dbReference type="GO" id="GO:0042802">
    <property type="term" value="F:identical protein binding"/>
    <property type="evidence" value="ECO:0007669"/>
    <property type="project" value="TreeGrafter"/>
</dbReference>
<dbReference type="InterPro" id="IPR004547">
    <property type="entry name" value="Glucosamine6P_isomerase"/>
</dbReference>
<evidence type="ECO:0000256" key="2">
    <source>
        <dbReference type="ARBA" id="ARBA00023277"/>
    </source>
</evidence>
<gene>
    <name evidence="4" type="ORF">H7C18_27220</name>
</gene>
<dbReference type="CDD" id="cd01399">
    <property type="entry name" value="GlcN6P_deaminase"/>
    <property type="match status" value="1"/>
</dbReference>
<evidence type="ECO:0000259" key="3">
    <source>
        <dbReference type="Pfam" id="PF01182"/>
    </source>
</evidence>
<keyword evidence="1" id="KW-0378">Hydrolase</keyword>
<dbReference type="GO" id="GO:0004342">
    <property type="term" value="F:glucosamine-6-phosphate deaminase activity"/>
    <property type="evidence" value="ECO:0007669"/>
    <property type="project" value="InterPro"/>
</dbReference>